<dbReference type="EMBL" id="DTDV01000019">
    <property type="protein sequence ID" value="HGK24226.1"/>
    <property type="molecule type" value="Genomic_DNA"/>
</dbReference>
<dbReference type="AlphaFoldDB" id="A0A7V3ZJP6"/>
<sequence length="239" mass="27490">MKKILSFLVILLLIPSIIYAQTGEDILKNLEQKWSSAKDISMKMTITVYSYSSKGESLPTKMSMELKAIKNPEILRIDFTEPALLAGQIILIDGEKKITRMYSPSTKQIIEAPYTTTQTYTMSFSTLPMVGSKDDFSLKVEEITDKNQKLYKITGVPLKPELKTNYSYFEFYITKDYYPTKIIIYDVQNRPYIEILWQDIKINSNLSPNALRTLPQGKIIRQKEPLNLNATMPFMTPSK</sequence>
<gene>
    <name evidence="3" type="ORF">ENU78_07350</name>
</gene>
<feature type="chain" id="PRO_5030890752" description="Outer membrane lipoprotein-sorting protein" evidence="2">
    <location>
        <begin position="21"/>
        <end position="239"/>
    </location>
</feature>
<evidence type="ECO:0000256" key="1">
    <source>
        <dbReference type="ARBA" id="ARBA00022729"/>
    </source>
</evidence>
<dbReference type="RefSeq" id="WP_149122833.1">
    <property type="nucleotide sequence ID" value="NZ_VTFL01000003.1"/>
</dbReference>
<evidence type="ECO:0008006" key="4">
    <source>
        <dbReference type="Google" id="ProtNLM"/>
    </source>
</evidence>
<dbReference type="SUPFAM" id="SSF89392">
    <property type="entry name" value="Prokaryotic lipoproteins and lipoprotein localization factors"/>
    <property type="match status" value="1"/>
</dbReference>
<dbReference type="Gene3D" id="2.50.20.10">
    <property type="entry name" value="Lipoprotein localisation LolA/LolB/LppX"/>
    <property type="match status" value="1"/>
</dbReference>
<dbReference type="InterPro" id="IPR029046">
    <property type="entry name" value="LolA/LolB/LppX"/>
</dbReference>
<evidence type="ECO:0000313" key="3">
    <source>
        <dbReference type="EMBL" id="HGK24226.1"/>
    </source>
</evidence>
<protein>
    <recommendedName>
        <fullName evidence="4">Outer membrane lipoprotein-sorting protein</fullName>
    </recommendedName>
</protein>
<accession>A0A7V3ZJP6</accession>
<keyword evidence="1 2" id="KW-0732">Signal</keyword>
<reference evidence="3" key="1">
    <citation type="journal article" date="2020" name="mSystems">
        <title>Genome- and Community-Level Interaction Insights into Carbon Utilization and Element Cycling Functions of Hydrothermarchaeota in Hydrothermal Sediment.</title>
        <authorList>
            <person name="Zhou Z."/>
            <person name="Liu Y."/>
            <person name="Xu W."/>
            <person name="Pan J."/>
            <person name="Luo Z.H."/>
            <person name="Li M."/>
        </authorList>
    </citation>
    <scope>NUCLEOTIDE SEQUENCE [LARGE SCALE GENOMIC DNA]</scope>
    <source>
        <strain evidence="3">SpSt-70</strain>
    </source>
</reference>
<organism evidence="3">
    <name type="scientific">Dictyoglomus thermophilum</name>
    <dbReference type="NCBI Taxonomy" id="14"/>
    <lineage>
        <taxon>Bacteria</taxon>
        <taxon>Pseudomonadati</taxon>
        <taxon>Dictyoglomota</taxon>
        <taxon>Dictyoglomia</taxon>
        <taxon>Dictyoglomales</taxon>
        <taxon>Dictyoglomaceae</taxon>
        <taxon>Dictyoglomus</taxon>
    </lineage>
</organism>
<name>A0A7V3ZJP6_DICTH</name>
<proteinExistence type="predicted"/>
<evidence type="ECO:0000256" key="2">
    <source>
        <dbReference type="SAM" id="SignalP"/>
    </source>
</evidence>
<comment type="caution">
    <text evidence="3">The sequence shown here is derived from an EMBL/GenBank/DDBJ whole genome shotgun (WGS) entry which is preliminary data.</text>
</comment>
<feature type="signal peptide" evidence="2">
    <location>
        <begin position="1"/>
        <end position="20"/>
    </location>
</feature>